<feature type="domain" description="HTH tetR-type" evidence="3">
    <location>
        <begin position="18"/>
        <end position="78"/>
    </location>
</feature>
<evidence type="ECO:0000259" key="3">
    <source>
        <dbReference type="PROSITE" id="PS50977"/>
    </source>
</evidence>
<dbReference type="Pfam" id="PF00440">
    <property type="entry name" value="TetR_N"/>
    <property type="match status" value="1"/>
</dbReference>
<dbReference type="InterPro" id="IPR023772">
    <property type="entry name" value="DNA-bd_HTH_TetR-type_CS"/>
</dbReference>
<dbReference type="SUPFAM" id="SSF48498">
    <property type="entry name" value="Tetracyclin repressor-like, C-terminal domain"/>
    <property type="match status" value="1"/>
</dbReference>
<evidence type="ECO:0000313" key="4">
    <source>
        <dbReference type="EMBL" id="MBB4691342.1"/>
    </source>
</evidence>
<comment type="caution">
    <text evidence="4">The sequence shown here is derived from an EMBL/GenBank/DDBJ whole genome shotgun (WGS) entry which is preliminary data.</text>
</comment>
<dbReference type="RefSeq" id="WP_184950169.1">
    <property type="nucleotide sequence ID" value="NZ_BOMC01000006.1"/>
</dbReference>
<gene>
    <name evidence="4" type="ORF">BKA14_001490</name>
</gene>
<reference evidence="4 5" key="1">
    <citation type="submission" date="2020-08" db="EMBL/GenBank/DDBJ databases">
        <title>Sequencing the genomes of 1000 actinobacteria strains.</title>
        <authorList>
            <person name="Klenk H.-P."/>
        </authorList>
    </citation>
    <scope>NUCLEOTIDE SEQUENCE [LARGE SCALE GENOMIC DNA]</scope>
    <source>
        <strain evidence="4 5">DSM 45518</strain>
    </source>
</reference>
<dbReference type="Proteomes" id="UP000542742">
    <property type="component" value="Unassembled WGS sequence"/>
</dbReference>
<name>A0A7W7G083_9ACTN</name>
<dbReference type="InterPro" id="IPR036271">
    <property type="entry name" value="Tet_transcr_reg_TetR-rel_C_sf"/>
</dbReference>
<dbReference type="PROSITE" id="PS01081">
    <property type="entry name" value="HTH_TETR_1"/>
    <property type="match status" value="1"/>
</dbReference>
<dbReference type="PANTHER" id="PTHR30055:SF148">
    <property type="entry name" value="TETR-FAMILY TRANSCRIPTIONAL REGULATOR"/>
    <property type="match status" value="1"/>
</dbReference>
<keyword evidence="5" id="KW-1185">Reference proteome</keyword>
<dbReference type="InterPro" id="IPR001647">
    <property type="entry name" value="HTH_TetR"/>
</dbReference>
<dbReference type="InterPro" id="IPR050109">
    <property type="entry name" value="HTH-type_TetR-like_transc_reg"/>
</dbReference>
<dbReference type="InterPro" id="IPR009057">
    <property type="entry name" value="Homeodomain-like_sf"/>
</dbReference>
<dbReference type="GO" id="GO:0003700">
    <property type="term" value="F:DNA-binding transcription factor activity"/>
    <property type="evidence" value="ECO:0007669"/>
    <property type="project" value="TreeGrafter"/>
</dbReference>
<feature type="DNA-binding region" description="H-T-H motif" evidence="2">
    <location>
        <begin position="41"/>
        <end position="60"/>
    </location>
</feature>
<evidence type="ECO:0000256" key="1">
    <source>
        <dbReference type="ARBA" id="ARBA00023125"/>
    </source>
</evidence>
<evidence type="ECO:0000256" key="2">
    <source>
        <dbReference type="PROSITE-ProRule" id="PRU00335"/>
    </source>
</evidence>
<accession>A0A7W7G083</accession>
<dbReference type="EMBL" id="JACHMF010000001">
    <property type="protein sequence ID" value="MBB4691342.1"/>
    <property type="molecule type" value="Genomic_DNA"/>
</dbReference>
<dbReference type="GO" id="GO:0000976">
    <property type="term" value="F:transcription cis-regulatory region binding"/>
    <property type="evidence" value="ECO:0007669"/>
    <property type="project" value="TreeGrafter"/>
</dbReference>
<keyword evidence="1 2" id="KW-0238">DNA-binding</keyword>
<dbReference type="AlphaFoldDB" id="A0A7W7G083"/>
<proteinExistence type="predicted"/>
<evidence type="ECO:0000313" key="5">
    <source>
        <dbReference type="Proteomes" id="UP000542742"/>
    </source>
</evidence>
<dbReference type="Gene3D" id="1.10.357.10">
    <property type="entry name" value="Tetracycline Repressor, domain 2"/>
    <property type="match status" value="1"/>
</dbReference>
<protein>
    <submittedName>
        <fullName evidence="4">AcrR family transcriptional regulator</fullName>
    </submittedName>
</protein>
<organism evidence="4 5">
    <name type="scientific">Paractinoplanes abujensis</name>
    <dbReference type="NCBI Taxonomy" id="882441"/>
    <lineage>
        <taxon>Bacteria</taxon>
        <taxon>Bacillati</taxon>
        <taxon>Actinomycetota</taxon>
        <taxon>Actinomycetes</taxon>
        <taxon>Micromonosporales</taxon>
        <taxon>Micromonosporaceae</taxon>
        <taxon>Paractinoplanes</taxon>
    </lineage>
</organism>
<dbReference type="SUPFAM" id="SSF46689">
    <property type="entry name" value="Homeodomain-like"/>
    <property type="match status" value="1"/>
</dbReference>
<sequence length="186" mass="19799">MDQPVRRTRGVQQGPRSAQVVESVRAATLSELARSGFGGLTIDGVAKAAGVNRTTIYRRWPTKAALLAAVVEPLLAQYDTDPGTGSLRGDLLALLLALRDNAARPEGRAMIEAVRAGGAGELSELMTSSAARAIAPFRRVLERADVPRAPTIAHLAFYGVVLWDQTHGVPATDEDCAKLLDLLLPH</sequence>
<dbReference type="PANTHER" id="PTHR30055">
    <property type="entry name" value="HTH-TYPE TRANSCRIPTIONAL REGULATOR RUTR"/>
    <property type="match status" value="1"/>
</dbReference>
<dbReference type="PROSITE" id="PS50977">
    <property type="entry name" value="HTH_TETR_2"/>
    <property type="match status" value="1"/>
</dbReference>